<keyword evidence="2" id="KW-0732">Signal</keyword>
<feature type="signal peptide" evidence="2">
    <location>
        <begin position="1"/>
        <end position="25"/>
    </location>
</feature>
<feature type="region of interest" description="Disordered" evidence="1">
    <location>
        <begin position="28"/>
        <end position="60"/>
    </location>
</feature>
<dbReference type="Proteomes" id="UP000481583">
    <property type="component" value="Unassembled WGS sequence"/>
</dbReference>
<evidence type="ECO:0000313" key="3">
    <source>
        <dbReference type="EMBL" id="NGN69803.1"/>
    </source>
</evidence>
<name>A0A6G4UCD2_9ACTN</name>
<evidence type="ECO:0000313" key="4">
    <source>
        <dbReference type="Proteomes" id="UP000481583"/>
    </source>
</evidence>
<feature type="chain" id="PRO_5039431211" evidence="2">
    <location>
        <begin position="26"/>
        <end position="60"/>
    </location>
</feature>
<dbReference type="AlphaFoldDB" id="A0A6G4UCD2"/>
<dbReference type="EMBL" id="JAAKZV010000345">
    <property type="protein sequence ID" value="NGN69803.1"/>
    <property type="molecule type" value="Genomic_DNA"/>
</dbReference>
<gene>
    <name evidence="3" type="ORF">G5C51_38685</name>
</gene>
<dbReference type="RefSeq" id="WP_206314786.1">
    <property type="nucleotide sequence ID" value="NZ_JAAKZV010000345.1"/>
</dbReference>
<organism evidence="3 4">
    <name type="scientific">Streptomyces coryli</name>
    <dbReference type="NCBI Taxonomy" id="1128680"/>
    <lineage>
        <taxon>Bacteria</taxon>
        <taxon>Bacillati</taxon>
        <taxon>Actinomycetota</taxon>
        <taxon>Actinomycetes</taxon>
        <taxon>Kitasatosporales</taxon>
        <taxon>Streptomycetaceae</taxon>
        <taxon>Streptomyces</taxon>
    </lineage>
</organism>
<keyword evidence="4" id="KW-1185">Reference proteome</keyword>
<protein>
    <submittedName>
        <fullName evidence="3">Carboxylesterase family protein</fullName>
    </submittedName>
</protein>
<proteinExistence type="predicted"/>
<reference evidence="3 4" key="1">
    <citation type="submission" date="2020-02" db="EMBL/GenBank/DDBJ databases">
        <title>Whole-genome analyses of novel actinobacteria.</title>
        <authorList>
            <person name="Sahin N."/>
        </authorList>
    </citation>
    <scope>NUCLEOTIDE SEQUENCE [LARGE SCALE GENOMIC DNA]</scope>
    <source>
        <strain evidence="3 4">A7024</strain>
    </source>
</reference>
<evidence type="ECO:0000256" key="2">
    <source>
        <dbReference type="SAM" id="SignalP"/>
    </source>
</evidence>
<evidence type="ECO:0000256" key="1">
    <source>
        <dbReference type="SAM" id="MobiDB-lite"/>
    </source>
</evidence>
<accession>A0A6G4UCD2</accession>
<comment type="caution">
    <text evidence="3">The sequence shown here is derived from an EMBL/GenBank/DDBJ whole genome shotgun (WGS) entry which is preliminary data.</text>
</comment>
<feature type="compositionally biased region" description="Polar residues" evidence="1">
    <location>
        <begin position="47"/>
        <end position="60"/>
    </location>
</feature>
<sequence length="60" mass="6098">MMKQPLKKTATTAIALALIAGTATAAVAASPAHDSTSVRTDKGTVRGTETPTARTYQGIP</sequence>
<feature type="non-terminal residue" evidence="3">
    <location>
        <position position="60"/>
    </location>
</feature>